<dbReference type="SUPFAM" id="SSF52540">
    <property type="entry name" value="P-loop containing nucleoside triphosphate hydrolases"/>
    <property type="match status" value="1"/>
</dbReference>
<dbReference type="InterPro" id="IPR027417">
    <property type="entry name" value="P-loop_NTPase"/>
</dbReference>
<dbReference type="Pfam" id="PF05621">
    <property type="entry name" value="TniB"/>
    <property type="match status" value="1"/>
</dbReference>
<gene>
    <name evidence="2" type="ORF">BSL82_13505</name>
</gene>
<dbReference type="InterPro" id="IPR052026">
    <property type="entry name" value="ExeA_AAA_ATPase_DNA-bind"/>
</dbReference>
<organism evidence="2 3">
    <name type="scientific">Tardibacter chloracetimidivorans</name>
    <dbReference type="NCBI Taxonomy" id="1921510"/>
    <lineage>
        <taxon>Bacteria</taxon>
        <taxon>Pseudomonadati</taxon>
        <taxon>Pseudomonadota</taxon>
        <taxon>Alphaproteobacteria</taxon>
        <taxon>Sphingomonadales</taxon>
        <taxon>Sphingomonadaceae</taxon>
        <taxon>Tardibacter</taxon>
    </lineage>
</organism>
<dbReference type="AlphaFoldDB" id="A0A1L3ZX27"/>
<dbReference type="Gene3D" id="3.40.50.300">
    <property type="entry name" value="P-loop containing nucleotide triphosphate hydrolases"/>
    <property type="match status" value="1"/>
</dbReference>
<dbReference type="InterPro" id="IPR008868">
    <property type="entry name" value="TniB"/>
</dbReference>
<dbReference type="PANTHER" id="PTHR35894">
    <property type="entry name" value="GENERAL SECRETION PATHWAY PROTEIN A-RELATED"/>
    <property type="match status" value="1"/>
</dbReference>
<protein>
    <recommendedName>
        <fullName evidence="1">AAA+ ATPase domain-containing protein</fullName>
    </recommendedName>
</protein>
<sequence>MVGPEAMTHLRAAKLSARPAAPDAVLAFETTVIPHSRHTEAKAAIRELHGRYRPREDSRRFKARALLIIGSAGSGKTTALEDYMADYPDSATEDADVRRIVYVEAPERTTRRALVGAILGAYGYRARDHWNTSEVIEKIAFYAEETGTEMIFIDEGHHMVNENNPDMTAEVTEFIKSLLNRVKVQIVIAGLPRLLDISVPGEKTMQLRRRLQPTIILKPYDWATRSGRTMFSGVLGVMEKMMGLPDASGLAKHEMAKRIYVATGGEIGIVSKYLSEALSVALAIGQRSIDLNLLGEVHAGWHPIYEPDVRDMLDFDAILEDEPSVPSGGPARYDNPFLCSAERLREIWLRDSVPPSPKNMSRVTKLRGRGAQPLRPFVREGL</sequence>
<evidence type="ECO:0000313" key="3">
    <source>
        <dbReference type="Proteomes" id="UP000182063"/>
    </source>
</evidence>
<dbReference type="Proteomes" id="UP000182063">
    <property type="component" value="Chromosome"/>
</dbReference>
<dbReference type="PANTHER" id="PTHR35894:SF1">
    <property type="entry name" value="PHOSPHORIBULOKINASE _ URIDINE KINASE FAMILY"/>
    <property type="match status" value="1"/>
</dbReference>
<dbReference type="SMART" id="SM00382">
    <property type="entry name" value="AAA"/>
    <property type="match status" value="1"/>
</dbReference>
<dbReference type="STRING" id="1921510.BSL82_13505"/>
<reference evidence="3" key="1">
    <citation type="submission" date="2016-11" db="EMBL/GenBank/DDBJ databases">
        <title>Complete Genome Sequence of alachlor-degrading Sphingomonas sp. strain JJ-A5.</title>
        <authorList>
            <person name="Lee H."/>
            <person name="Ka J.-O."/>
        </authorList>
    </citation>
    <scope>NUCLEOTIDE SEQUENCE [LARGE SCALE GENOMIC DNA]</scope>
    <source>
        <strain evidence="3">JJ-A5</strain>
    </source>
</reference>
<evidence type="ECO:0000259" key="1">
    <source>
        <dbReference type="SMART" id="SM00382"/>
    </source>
</evidence>
<accession>A0A1L3ZX27</accession>
<proteinExistence type="predicted"/>
<keyword evidence="3" id="KW-1185">Reference proteome</keyword>
<feature type="domain" description="AAA+ ATPase" evidence="1">
    <location>
        <begin position="62"/>
        <end position="221"/>
    </location>
</feature>
<dbReference type="KEGG" id="sphj:BSL82_13505"/>
<dbReference type="EMBL" id="CP018221">
    <property type="protein sequence ID" value="API60186.1"/>
    <property type="molecule type" value="Genomic_DNA"/>
</dbReference>
<dbReference type="InterPro" id="IPR003593">
    <property type="entry name" value="AAA+_ATPase"/>
</dbReference>
<evidence type="ECO:0000313" key="2">
    <source>
        <dbReference type="EMBL" id="API60186.1"/>
    </source>
</evidence>
<name>A0A1L3ZX27_9SPHN</name>